<reference evidence="1" key="1">
    <citation type="journal article" date="2021" name="Microb. Physiol.">
        <title>Proteogenomic Insights into the Physiology of Marine, Sulfate-Reducing, Filamentous Desulfonema limicola and Desulfonema magnum.</title>
        <authorList>
            <person name="Schnaars V."/>
            <person name="Wohlbrand L."/>
            <person name="Scheve S."/>
            <person name="Hinrichs C."/>
            <person name="Reinhardt R."/>
            <person name="Rabus R."/>
        </authorList>
    </citation>
    <scope>NUCLEOTIDE SEQUENCE</scope>
    <source>
        <strain evidence="1">4be13</strain>
    </source>
</reference>
<evidence type="ECO:0000313" key="2">
    <source>
        <dbReference type="Proteomes" id="UP000663722"/>
    </source>
</evidence>
<protein>
    <recommendedName>
        <fullName evidence="3">Phage protein D</fullName>
    </recommendedName>
</protein>
<keyword evidence="2" id="KW-1185">Reference proteome</keyword>
<dbReference type="Proteomes" id="UP000663722">
    <property type="component" value="Chromosome"/>
</dbReference>
<organism evidence="1 2">
    <name type="scientific">Desulfonema magnum</name>
    <dbReference type="NCBI Taxonomy" id="45655"/>
    <lineage>
        <taxon>Bacteria</taxon>
        <taxon>Pseudomonadati</taxon>
        <taxon>Thermodesulfobacteriota</taxon>
        <taxon>Desulfobacteria</taxon>
        <taxon>Desulfobacterales</taxon>
        <taxon>Desulfococcaceae</taxon>
        <taxon>Desulfonema</taxon>
    </lineage>
</organism>
<accession>A0A975BQA5</accession>
<gene>
    <name evidence="1" type="ORF">dnm_051430</name>
</gene>
<dbReference type="AlphaFoldDB" id="A0A975BQA5"/>
<dbReference type="KEGG" id="dmm:dnm_051430"/>
<dbReference type="EMBL" id="CP061800">
    <property type="protein sequence ID" value="QTA89095.1"/>
    <property type="molecule type" value="Genomic_DNA"/>
</dbReference>
<evidence type="ECO:0000313" key="1">
    <source>
        <dbReference type="EMBL" id="QTA89095.1"/>
    </source>
</evidence>
<name>A0A975BQA5_9BACT</name>
<proteinExistence type="predicted"/>
<evidence type="ECO:0008006" key="3">
    <source>
        <dbReference type="Google" id="ProtNLM"/>
    </source>
</evidence>
<sequence>MLGFNLTILMGPKVPIPAIQPLMETFESAEVTCRDDGRSGFQINFKAIRDPLLGPLDYSFHLNPQTRVFNRVILITTIMAIPYVLMDGIITNRQLSPGANGGSDMVTITGEDVSVMMDLEEKTMEHPGQTENVIAAKIIAMYSQYGLIPTVIPPPVADVPVPTERTPVQRGTDLAYLRDMAARYGYVFYIESGPVPGSNIAYWGPPKRLGLPQSAITYNMGAASNVETISFEHDALAPELVDGRLQDGRTNIKLPVMTLAAMQTPLAREQSLAMNMLNARKILPDNAGGLNIQAAMARAQGATNKSVGDTVTARGTIDAIKYGKPLKARSIVGVRGVGETYDGMYYVKEVTHGIQKGSYKQNFTLTREGTGALSPVVRV</sequence>